<dbReference type="Proteomes" id="UP001565368">
    <property type="component" value="Unassembled WGS sequence"/>
</dbReference>
<evidence type="ECO:0000313" key="4">
    <source>
        <dbReference type="Proteomes" id="UP001565368"/>
    </source>
</evidence>
<feature type="region of interest" description="Disordered" evidence="1">
    <location>
        <begin position="272"/>
        <end position="307"/>
    </location>
</feature>
<proteinExistence type="predicted"/>
<keyword evidence="4" id="KW-1185">Reference proteome</keyword>
<reference evidence="3 4" key="1">
    <citation type="submission" date="2023-08" db="EMBL/GenBank/DDBJ databases">
        <title>Annotated Genome Sequence of Vanrija albida AlHP1.</title>
        <authorList>
            <person name="Herzog R."/>
        </authorList>
    </citation>
    <scope>NUCLEOTIDE SEQUENCE [LARGE SCALE GENOMIC DNA]</scope>
    <source>
        <strain evidence="3 4">AlHP1</strain>
    </source>
</reference>
<accession>A0ABR3QAF0</accession>
<keyword evidence="2" id="KW-0472">Membrane</keyword>
<dbReference type="GeneID" id="95983710"/>
<protein>
    <submittedName>
        <fullName evidence="3">Uncharacterized protein</fullName>
    </submittedName>
</protein>
<comment type="caution">
    <text evidence="3">The sequence shown here is derived from an EMBL/GenBank/DDBJ whole genome shotgun (WGS) entry which is preliminary data.</text>
</comment>
<evidence type="ECO:0000256" key="1">
    <source>
        <dbReference type="SAM" id="MobiDB-lite"/>
    </source>
</evidence>
<evidence type="ECO:0000313" key="3">
    <source>
        <dbReference type="EMBL" id="KAL1411701.1"/>
    </source>
</evidence>
<keyword evidence="2" id="KW-0812">Transmembrane</keyword>
<evidence type="ECO:0000256" key="2">
    <source>
        <dbReference type="SAM" id="Phobius"/>
    </source>
</evidence>
<organism evidence="3 4">
    <name type="scientific">Vanrija albida</name>
    <dbReference type="NCBI Taxonomy" id="181172"/>
    <lineage>
        <taxon>Eukaryota</taxon>
        <taxon>Fungi</taxon>
        <taxon>Dikarya</taxon>
        <taxon>Basidiomycota</taxon>
        <taxon>Agaricomycotina</taxon>
        <taxon>Tremellomycetes</taxon>
        <taxon>Trichosporonales</taxon>
        <taxon>Trichosporonaceae</taxon>
        <taxon>Vanrija</taxon>
    </lineage>
</organism>
<sequence length="307" mass="32464">MPPTPPAHLWKRGGSSGSSPTITALIVAAALVIAIAVVILLAILYSCRADRAARWQLGRRGLDAQQTASIVSCSSWHVYPDATSATSIGGCSMVLDSALTHAIGVPPEYIPYRGPIEPPPLPYPEKTAWQERELPAVPMRQRSPLIKEGNVLGLSFDTDDWRASIPPRYGASITDSVILELPSPAVTSRALNAHRSVARLLPLTGSTDGSGADPWPWSGNAARPAARNTLPALPVAIVDESDSPRRNASRISVRNYSLSAVPGAYRDVLRCRASAPPPSSGVPCPDQSPPTMIQVPSSSVSIQPSVP</sequence>
<gene>
    <name evidence="3" type="ORF">Q8F55_002667</name>
</gene>
<dbReference type="EMBL" id="JBBXJM010000002">
    <property type="protein sequence ID" value="KAL1411701.1"/>
    <property type="molecule type" value="Genomic_DNA"/>
</dbReference>
<name>A0ABR3QAF0_9TREE</name>
<dbReference type="RefSeq" id="XP_069211645.1">
    <property type="nucleotide sequence ID" value="XM_069351259.1"/>
</dbReference>
<feature type="compositionally biased region" description="Low complexity" evidence="1">
    <location>
        <begin position="293"/>
        <end position="307"/>
    </location>
</feature>
<keyword evidence="2" id="KW-1133">Transmembrane helix</keyword>
<feature type="transmembrane region" description="Helical" evidence="2">
    <location>
        <begin position="20"/>
        <end position="45"/>
    </location>
</feature>